<keyword evidence="2" id="KW-1185">Reference proteome</keyword>
<reference evidence="3" key="1">
    <citation type="submission" date="2017-02" db="UniProtKB">
        <authorList>
            <consortium name="WormBaseParasite"/>
        </authorList>
    </citation>
    <scope>IDENTIFICATION</scope>
</reference>
<dbReference type="SUPFAM" id="SSF81383">
    <property type="entry name" value="F-box domain"/>
    <property type="match status" value="1"/>
</dbReference>
<evidence type="ECO:0000313" key="3">
    <source>
        <dbReference type="WBParaSite" id="SMUV_0000460201-mRNA-1"/>
    </source>
</evidence>
<protein>
    <submittedName>
        <fullName evidence="3">F-box domain-containing protein</fullName>
    </submittedName>
</protein>
<dbReference type="InterPro" id="IPR001810">
    <property type="entry name" value="F-box_dom"/>
</dbReference>
<evidence type="ECO:0000259" key="1">
    <source>
        <dbReference type="PROSITE" id="PS50181"/>
    </source>
</evidence>
<dbReference type="WBParaSite" id="SMUV_0000460201-mRNA-1">
    <property type="protein sequence ID" value="SMUV_0000460201-mRNA-1"/>
    <property type="gene ID" value="SMUV_0000460201"/>
</dbReference>
<dbReference type="CDD" id="cd09917">
    <property type="entry name" value="F-box_SF"/>
    <property type="match status" value="1"/>
</dbReference>
<organism evidence="2 3">
    <name type="scientific">Syphacia muris</name>
    <dbReference type="NCBI Taxonomy" id="451379"/>
    <lineage>
        <taxon>Eukaryota</taxon>
        <taxon>Metazoa</taxon>
        <taxon>Ecdysozoa</taxon>
        <taxon>Nematoda</taxon>
        <taxon>Chromadorea</taxon>
        <taxon>Rhabditida</taxon>
        <taxon>Spirurina</taxon>
        <taxon>Oxyuridomorpha</taxon>
        <taxon>Oxyuroidea</taxon>
        <taxon>Oxyuridae</taxon>
        <taxon>Syphacia</taxon>
    </lineage>
</organism>
<dbReference type="Pfam" id="PF12937">
    <property type="entry name" value="F-box-like"/>
    <property type="match status" value="1"/>
</dbReference>
<name>A0A0N5AJG3_9BILA</name>
<feature type="domain" description="F-box" evidence="1">
    <location>
        <begin position="45"/>
        <end position="92"/>
    </location>
</feature>
<sequence>MAIEVYTEQQPSTSFVSENPLGSSCFFKDNVRVVHSTQNLKKSSPVTVDCLPPEIYPKILKYLRRTDIDNCSLVCKRWFAQIERNSHILSKHHIKRLYIEEEKECFTVRLRSDTVNKQWVYKKNCSLLKDKGRKRRHNDSNIGMPVVKLPTLYLYTQPETASFTQYSNVIPVSLWHLIEPNQGQAFKKEQHTPPSDLVHGLAKSFKNADIDTISFTEFRLTDAFVEEFSEVFDTKSIKCQQLILRFIKLKYISVEKFSQFMSVFDAKCVKLEWFRDCCGHLSSDAVQATFRDRVRTLEISNITPEIPPFSDDFVFKFLSKSGVGLLRLEDCNVNMRSLVKIIKEWHQSPSLLFEKICITVKDFTWSEFFDNLTISSQEHCDQCTIRHSSLLYELRIWTYNNILYMVSEAEP</sequence>
<dbReference type="PROSITE" id="PS50181">
    <property type="entry name" value="FBOX"/>
    <property type="match status" value="1"/>
</dbReference>
<proteinExistence type="predicted"/>
<accession>A0A0N5AJG3</accession>
<dbReference type="InterPro" id="IPR036047">
    <property type="entry name" value="F-box-like_dom_sf"/>
</dbReference>
<evidence type="ECO:0000313" key="2">
    <source>
        <dbReference type="Proteomes" id="UP000046393"/>
    </source>
</evidence>
<dbReference type="Gene3D" id="1.20.1280.50">
    <property type="match status" value="1"/>
</dbReference>
<dbReference type="Proteomes" id="UP000046393">
    <property type="component" value="Unplaced"/>
</dbReference>
<dbReference type="AlphaFoldDB" id="A0A0N5AJG3"/>